<organism evidence="1 2">
    <name type="scientific">Chlorobium limicola (strain DSM 245 / NBRC 103803 / 6330)</name>
    <dbReference type="NCBI Taxonomy" id="290315"/>
    <lineage>
        <taxon>Bacteria</taxon>
        <taxon>Pseudomonadati</taxon>
        <taxon>Chlorobiota</taxon>
        <taxon>Chlorobiia</taxon>
        <taxon>Chlorobiales</taxon>
        <taxon>Chlorobiaceae</taxon>
        <taxon>Chlorobium/Pelodictyon group</taxon>
        <taxon>Chlorobium</taxon>
    </lineage>
</organism>
<evidence type="ECO:0000313" key="1">
    <source>
        <dbReference type="EMBL" id="ACD90290.1"/>
    </source>
</evidence>
<dbReference type="Proteomes" id="UP000008841">
    <property type="component" value="Chromosome"/>
</dbReference>
<dbReference type="KEGG" id="cli:Clim_1223"/>
<dbReference type="InterPro" id="IPR010865">
    <property type="entry name" value="DUF1499"/>
</dbReference>
<dbReference type="PANTHER" id="PTHR34801:SF6">
    <property type="entry name" value="SLL1620 PROTEIN"/>
    <property type="match status" value="1"/>
</dbReference>
<dbReference type="HOGENOM" id="CLU_105603_3_0_10"/>
<evidence type="ECO:0008006" key="3">
    <source>
        <dbReference type="Google" id="ProtNLM"/>
    </source>
</evidence>
<evidence type="ECO:0000313" key="2">
    <source>
        <dbReference type="Proteomes" id="UP000008841"/>
    </source>
</evidence>
<sequence>MNMHLPAAEINCIANKTVMDIINEFIGALTDTVSGLWPVPEEKPRLVDGKLRSCPGTPNCVCSEKGTDGERVDPLAYSDDPEAAWHRLQQVVLAMGGKIERTEGDYLWSTFLVPVFGFVDDVEFRFDRNTGCIHVRSASRLGISDLGVNRRRIEDIRRKFSGLNVP</sequence>
<dbReference type="Pfam" id="PF07386">
    <property type="entry name" value="DUF1499"/>
    <property type="match status" value="1"/>
</dbReference>
<protein>
    <recommendedName>
        <fullName evidence="3">DUF1499 domain-containing protein</fullName>
    </recommendedName>
</protein>
<name>B3ECL5_CHLL2</name>
<accession>B3ECL5</accession>
<dbReference type="PANTHER" id="PTHR34801">
    <property type="entry name" value="EXPRESSED PROTEIN"/>
    <property type="match status" value="1"/>
</dbReference>
<dbReference type="eggNOG" id="COG4446">
    <property type="taxonomic scope" value="Bacteria"/>
</dbReference>
<proteinExistence type="predicted"/>
<dbReference type="RefSeq" id="WP_012466167.1">
    <property type="nucleotide sequence ID" value="NC_010803.1"/>
</dbReference>
<dbReference type="AlphaFoldDB" id="B3ECL5"/>
<reference evidence="1 2" key="1">
    <citation type="submission" date="2008-05" db="EMBL/GenBank/DDBJ databases">
        <title>Complete sequence of Chlorobium limicola DSM 245.</title>
        <authorList>
            <consortium name="US DOE Joint Genome Institute"/>
            <person name="Lucas S."/>
            <person name="Copeland A."/>
            <person name="Lapidus A."/>
            <person name="Glavina del Rio T."/>
            <person name="Dalin E."/>
            <person name="Tice H."/>
            <person name="Bruce D."/>
            <person name="Goodwin L."/>
            <person name="Pitluck S."/>
            <person name="Schmutz J."/>
            <person name="Larimer F."/>
            <person name="Land M."/>
            <person name="Hauser L."/>
            <person name="Kyrpides N."/>
            <person name="Ovchinnikova G."/>
            <person name="Zhao F."/>
            <person name="Li T."/>
            <person name="Liu Z."/>
            <person name="Overmann J."/>
            <person name="Bryant D.A."/>
            <person name="Richardson P."/>
        </authorList>
    </citation>
    <scope>NUCLEOTIDE SEQUENCE [LARGE SCALE GENOMIC DNA]</scope>
    <source>
        <strain evidence="2">DSM 245 / NBRC 103803 / 6330</strain>
    </source>
</reference>
<dbReference type="EMBL" id="CP001097">
    <property type="protein sequence ID" value="ACD90290.1"/>
    <property type="molecule type" value="Genomic_DNA"/>
</dbReference>
<gene>
    <name evidence="1" type="ordered locus">Clim_1223</name>
</gene>